<dbReference type="InterPro" id="IPR036899">
    <property type="entry name" value="Ribosomal_uL13_sf"/>
</dbReference>
<dbReference type="PANTHER" id="PTHR11545">
    <property type="entry name" value="RIBOSOMAL PROTEIN L13"/>
    <property type="match status" value="1"/>
</dbReference>
<dbReference type="InterPro" id="IPR005822">
    <property type="entry name" value="Ribosomal_uL13"/>
</dbReference>
<dbReference type="GO" id="GO:0017148">
    <property type="term" value="P:negative regulation of translation"/>
    <property type="evidence" value="ECO:0007669"/>
    <property type="project" value="TreeGrafter"/>
</dbReference>
<evidence type="ECO:0000256" key="2">
    <source>
        <dbReference type="ARBA" id="ARBA00022980"/>
    </source>
</evidence>
<comment type="caution">
    <text evidence="4">The sequence shown here is derived from an EMBL/GenBank/DDBJ whole genome shotgun (WGS) entry which is preliminary data.</text>
</comment>
<reference evidence="4 5" key="1">
    <citation type="journal article" date="2015" name="Sci. Rep.">
        <title>Genome of the facultative scuticociliatosis pathogen Pseudocohnilembus persalinus provides insight into its virulence through horizontal gene transfer.</title>
        <authorList>
            <person name="Xiong J."/>
            <person name="Wang G."/>
            <person name="Cheng J."/>
            <person name="Tian M."/>
            <person name="Pan X."/>
            <person name="Warren A."/>
            <person name="Jiang C."/>
            <person name="Yuan D."/>
            <person name="Miao W."/>
        </authorList>
    </citation>
    <scope>NUCLEOTIDE SEQUENCE [LARGE SCALE GENOMIC DNA]</scope>
    <source>
        <strain evidence="4">36N120E</strain>
    </source>
</reference>
<dbReference type="SUPFAM" id="SSF52161">
    <property type="entry name" value="Ribosomal protein L13"/>
    <property type="match status" value="1"/>
</dbReference>
<keyword evidence="2 4" id="KW-0689">Ribosomal protein</keyword>
<dbReference type="HAMAP" id="MF_01366">
    <property type="entry name" value="Ribosomal_uL13"/>
    <property type="match status" value="1"/>
</dbReference>
<dbReference type="PANTHER" id="PTHR11545:SF41">
    <property type="entry name" value="50S RIBOSOMAL PROTEIN L13, CHLOROPLASTIC"/>
    <property type="match status" value="1"/>
</dbReference>
<sequence>MSILFLKQILSPLGRMCQQISIYIRGKHKPTYKPNKNELGDQCIVVNAGDILMTGKKALKKQIFYHTGYVGNLKVKNYSEYLLEKPEQLIIWIISKQLPKNLLRRDLLKKVDIFRGAEHNMLDKFPNFIPKQATFDFLKEQSPEKLALNKNIQITYSSSEEIPAEFSHLQYEKNNEIEVPFKERNQILKMTPHNRQVIKEWRKFFHQRKRYQVHKPKAPKSKQPKIHEQDLYIKSKAQIAKYGLQDKVYPEDSQEVDDETSKAKFF</sequence>
<evidence type="ECO:0000256" key="1">
    <source>
        <dbReference type="ARBA" id="ARBA00006227"/>
    </source>
</evidence>
<dbReference type="CDD" id="cd00392">
    <property type="entry name" value="Ribosomal_L13"/>
    <property type="match status" value="1"/>
</dbReference>
<keyword evidence="5" id="KW-1185">Reference proteome</keyword>
<proteinExistence type="inferred from homology"/>
<dbReference type="AlphaFoldDB" id="A0A0V0QGF5"/>
<dbReference type="InterPro" id="IPR005823">
    <property type="entry name" value="Ribosomal_uL13_bac-type"/>
</dbReference>
<organism evidence="4 5">
    <name type="scientific">Pseudocohnilembus persalinus</name>
    <name type="common">Ciliate</name>
    <dbReference type="NCBI Taxonomy" id="266149"/>
    <lineage>
        <taxon>Eukaryota</taxon>
        <taxon>Sar</taxon>
        <taxon>Alveolata</taxon>
        <taxon>Ciliophora</taxon>
        <taxon>Intramacronucleata</taxon>
        <taxon>Oligohymenophorea</taxon>
        <taxon>Scuticociliatia</taxon>
        <taxon>Philasterida</taxon>
        <taxon>Pseudocohnilembidae</taxon>
        <taxon>Pseudocohnilembus</taxon>
    </lineage>
</organism>
<dbReference type="EMBL" id="LDAU01000175">
    <property type="protein sequence ID" value="KRX01200.1"/>
    <property type="molecule type" value="Genomic_DNA"/>
</dbReference>
<dbReference type="Gene3D" id="3.90.1180.10">
    <property type="entry name" value="Ribosomal protein L13"/>
    <property type="match status" value="1"/>
</dbReference>
<dbReference type="GO" id="GO:0003735">
    <property type="term" value="F:structural constituent of ribosome"/>
    <property type="evidence" value="ECO:0007669"/>
    <property type="project" value="InterPro"/>
</dbReference>
<keyword evidence="3" id="KW-0687">Ribonucleoprotein</keyword>
<dbReference type="Pfam" id="PF00572">
    <property type="entry name" value="Ribosomal_L13"/>
    <property type="match status" value="1"/>
</dbReference>
<dbReference type="NCBIfam" id="TIGR01066">
    <property type="entry name" value="rplM_bact"/>
    <property type="match status" value="1"/>
</dbReference>
<dbReference type="GO" id="GO:0003729">
    <property type="term" value="F:mRNA binding"/>
    <property type="evidence" value="ECO:0007669"/>
    <property type="project" value="TreeGrafter"/>
</dbReference>
<comment type="similarity">
    <text evidence="1">Belongs to the universal ribosomal protein uL13 family.</text>
</comment>
<protein>
    <submittedName>
        <fullName evidence="4">Ribosomal protein L13 domain</fullName>
    </submittedName>
</protein>
<evidence type="ECO:0000313" key="5">
    <source>
        <dbReference type="Proteomes" id="UP000054937"/>
    </source>
</evidence>
<name>A0A0V0QGF5_PSEPJ</name>
<accession>A0A0V0QGF5</accession>
<dbReference type="Proteomes" id="UP000054937">
    <property type="component" value="Unassembled WGS sequence"/>
</dbReference>
<evidence type="ECO:0000313" key="4">
    <source>
        <dbReference type="EMBL" id="KRX01200.1"/>
    </source>
</evidence>
<dbReference type="InParanoid" id="A0A0V0QGF5"/>
<evidence type="ECO:0000256" key="3">
    <source>
        <dbReference type="ARBA" id="ARBA00023274"/>
    </source>
</evidence>
<dbReference type="GO" id="GO:0005762">
    <property type="term" value="C:mitochondrial large ribosomal subunit"/>
    <property type="evidence" value="ECO:0007669"/>
    <property type="project" value="TreeGrafter"/>
</dbReference>
<dbReference type="OMA" id="MLPNNVY"/>
<dbReference type="OrthoDB" id="311781at2759"/>
<dbReference type="GO" id="GO:0006412">
    <property type="term" value="P:translation"/>
    <property type="evidence" value="ECO:0007669"/>
    <property type="project" value="InterPro"/>
</dbReference>
<gene>
    <name evidence="4" type="ORF">PPERSA_03704</name>
</gene>